<accession>A0A2Z6MMU4</accession>
<reference evidence="3" key="1">
    <citation type="journal article" date="2017" name="Front. Plant Sci.">
        <title>Climate Clever Clovers: New Paradigm to Reduce the Environmental Footprint of Ruminants by Breeding Low Methanogenic Forages Utilizing Haplotype Variation.</title>
        <authorList>
            <person name="Kaur P."/>
            <person name="Appels R."/>
            <person name="Bayer P.E."/>
            <person name="Keeble-Gagnere G."/>
            <person name="Wang J."/>
            <person name="Hirakawa H."/>
            <person name="Shirasawa K."/>
            <person name="Vercoe P."/>
            <person name="Stefanova K."/>
            <person name="Durmic Z."/>
            <person name="Nichols P."/>
            <person name="Revell C."/>
            <person name="Isobe S.N."/>
            <person name="Edwards D."/>
            <person name="Erskine W."/>
        </authorList>
    </citation>
    <scope>NUCLEOTIDE SEQUENCE [LARGE SCALE GENOMIC DNA]</scope>
    <source>
        <strain evidence="3">cv. Daliak</strain>
    </source>
</reference>
<keyword evidence="3" id="KW-1185">Reference proteome</keyword>
<dbReference type="InterPro" id="IPR050390">
    <property type="entry name" value="C5-Methyltransferase"/>
</dbReference>
<proteinExistence type="predicted"/>
<name>A0A2Z6MMU4_TRISU</name>
<dbReference type="EMBL" id="DF973338">
    <property type="protein sequence ID" value="GAU26562.1"/>
    <property type="molecule type" value="Genomic_DNA"/>
</dbReference>
<sequence>MAGTSNGRHGKNSEDDEDFDYGLSPYTTLSRDFGNHQETAASSSGSKLRSFFIGMGFLPALVDKVIEENGEENSDALLEILLRCSTNGDSSASLEGSLITRERRSIPDIFPTAHSKEALQKSNSESSDSLERLFDDNDSPEVSTVNQPKEEPDEFNEAFEDRRGDKASVPELVDFIFAAQIAKIMKKEDADEDEITCYVREKENYLSFMDHRSNKDEDKEFLEIMYLDEEEDIHLGPNSLSDTIDIGDSCCTYKYFKKGTKLKMSFELDQSKLATIADVLVTAVNQEDSSKLLVLSKDVTKGGIIKCNHPQVCQTTNGFMDDSGAVCIRFQIQFKPDKPTIHSFHRHFRLQLYWFKKKKINQVFSAVINSTTTTHDKCKNGVSDYRWERYLVEASKDFSLNKDIFWKDLLDRCKGDHFLVDIVNYGSKLLFDEKTPQLPLIKVGKDDFLLIGSFGDLLSHTLKLAYLPIHQLDAKNLTLECVMKFEEYLLKNGSIVFQYFFVNGIFKQSSFLQCGEQTNSDLKMDDEHV</sequence>
<dbReference type="OrthoDB" id="641149at2759"/>
<dbReference type="PANTHER" id="PTHR23068">
    <property type="entry name" value="DNA CYTOSINE-5- -METHYLTRANSFERASE 3-RELATED"/>
    <property type="match status" value="1"/>
</dbReference>
<protein>
    <submittedName>
        <fullName evidence="2">Uncharacterized protein</fullName>
    </submittedName>
</protein>
<dbReference type="Proteomes" id="UP000242715">
    <property type="component" value="Unassembled WGS sequence"/>
</dbReference>
<dbReference type="AlphaFoldDB" id="A0A2Z6MMU4"/>
<evidence type="ECO:0000313" key="2">
    <source>
        <dbReference type="EMBL" id="GAU26562.1"/>
    </source>
</evidence>
<dbReference type="PANTHER" id="PTHR23068:SF25">
    <property type="entry name" value="DNA (CYTOSINE-5)-METHYLTRANSFERASE DRM2"/>
    <property type="match status" value="1"/>
</dbReference>
<feature type="region of interest" description="Disordered" evidence="1">
    <location>
        <begin position="109"/>
        <end position="155"/>
    </location>
</feature>
<gene>
    <name evidence="2" type="ORF">TSUD_266760</name>
</gene>
<evidence type="ECO:0000256" key="1">
    <source>
        <dbReference type="SAM" id="MobiDB-lite"/>
    </source>
</evidence>
<organism evidence="2 3">
    <name type="scientific">Trifolium subterraneum</name>
    <name type="common">Subterranean clover</name>
    <dbReference type="NCBI Taxonomy" id="3900"/>
    <lineage>
        <taxon>Eukaryota</taxon>
        <taxon>Viridiplantae</taxon>
        <taxon>Streptophyta</taxon>
        <taxon>Embryophyta</taxon>
        <taxon>Tracheophyta</taxon>
        <taxon>Spermatophyta</taxon>
        <taxon>Magnoliopsida</taxon>
        <taxon>eudicotyledons</taxon>
        <taxon>Gunneridae</taxon>
        <taxon>Pentapetalae</taxon>
        <taxon>rosids</taxon>
        <taxon>fabids</taxon>
        <taxon>Fabales</taxon>
        <taxon>Fabaceae</taxon>
        <taxon>Papilionoideae</taxon>
        <taxon>50 kb inversion clade</taxon>
        <taxon>NPAAA clade</taxon>
        <taxon>Hologalegina</taxon>
        <taxon>IRL clade</taxon>
        <taxon>Trifolieae</taxon>
        <taxon>Trifolium</taxon>
    </lineage>
</organism>
<evidence type="ECO:0000313" key="3">
    <source>
        <dbReference type="Proteomes" id="UP000242715"/>
    </source>
</evidence>
<dbReference type="GO" id="GO:0005634">
    <property type="term" value="C:nucleus"/>
    <property type="evidence" value="ECO:0007669"/>
    <property type="project" value="TreeGrafter"/>
</dbReference>
<feature type="region of interest" description="Disordered" evidence="1">
    <location>
        <begin position="1"/>
        <end position="22"/>
    </location>
</feature>